<comment type="similarity">
    <text evidence="14 16">Belongs to the type III pantothenate kinase family.</text>
</comment>
<dbReference type="GO" id="GO:0046872">
    <property type="term" value="F:metal ion binding"/>
    <property type="evidence" value="ECO:0007669"/>
    <property type="project" value="UniProtKB-KW"/>
</dbReference>
<dbReference type="GO" id="GO:0004594">
    <property type="term" value="F:pantothenate kinase activity"/>
    <property type="evidence" value="ECO:0007669"/>
    <property type="project" value="UniProtKB-UniRule"/>
</dbReference>
<dbReference type="NCBIfam" id="NF009855">
    <property type="entry name" value="PRK13321.1"/>
    <property type="match status" value="1"/>
</dbReference>
<dbReference type="GO" id="GO:0015937">
    <property type="term" value="P:coenzyme A biosynthetic process"/>
    <property type="evidence" value="ECO:0007669"/>
    <property type="project" value="UniProtKB-UniRule"/>
</dbReference>
<feature type="binding site" evidence="16">
    <location>
        <position position="100"/>
    </location>
    <ligand>
        <name>substrate</name>
    </ligand>
</feature>
<keyword evidence="12 16" id="KW-0630">Potassium</keyword>
<comment type="catalytic activity">
    <reaction evidence="1 16">
        <text>(R)-pantothenate + ATP = (R)-4'-phosphopantothenate + ADP + H(+)</text>
        <dbReference type="Rhea" id="RHEA:16373"/>
        <dbReference type="ChEBI" id="CHEBI:10986"/>
        <dbReference type="ChEBI" id="CHEBI:15378"/>
        <dbReference type="ChEBI" id="CHEBI:29032"/>
        <dbReference type="ChEBI" id="CHEBI:30616"/>
        <dbReference type="ChEBI" id="CHEBI:456216"/>
        <dbReference type="EC" id="2.7.1.33"/>
    </reaction>
</comment>
<dbReference type="CDD" id="cd24015">
    <property type="entry name" value="ASKHA_NBD_PanK-III"/>
    <property type="match status" value="1"/>
</dbReference>
<evidence type="ECO:0000256" key="7">
    <source>
        <dbReference type="ARBA" id="ARBA00022490"/>
    </source>
</evidence>
<evidence type="ECO:0000256" key="5">
    <source>
        <dbReference type="ARBA" id="ARBA00011738"/>
    </source>
</evidence>
<evidence type="ECO:0000256" key="11">
    <source>
        <dbReference type="ARBA" id="ARBA00022840"/>
    </source>
</evidence>
<comment type="cofactor">
    <cofactor evidence="16">
        <name>NH4(+)</name>
        <dbReference type="ChEBI" id="CHEBI:28938"/>
    </cofactor>
    <cofactor evidence="16">
        <name>K(+)</name>
        <dbReference type="ChEBI" id="CHEBI:29103"/>
    </cofactor>
    <text evidence="16">A monovalent cation. Ammonium or potassium.</text>
</comment>
<dbReference type="Pfam" id="PF03309">
    <property type="entry name" value="Pan_kinase"/>
    <property type="match status" value="1"/>
</dbReference>
<dbReference type="PANTHER" id="PTHR34265:SF1">
    <property type="entry name" value="TYPE III PANTOTHENATE KINASE"/>
    <property type="match status" value="1"/>
</dbReference>
<dbReference type="GO" id="GO:0005524">
    <property type="term" value="F:ATP binding"/>
    <property type="evidence" value="ECO:0007669"/>
    <property type="project" value="UniProtKB-UniRule"/>
</dbReference>
<dbReference type="Gene3D" id="3.30.420.40">
    <property type="match status" value="2"/>
</dbReference>
<comment type="pathway">
    <text evidence="4 16">Cofactor biosynthesis; coenzyme A biosynthesis; CoA from (R)-pantothenate: step 1/5.</text>
</comment>
<feature type="binding site" evidence="16">
    <location>
        <position position="138"/>
    </location>
    <ligand>
        <name>ATP</name>
        <dbReference type="ChEBI" id="CHEBI:30616"/>
    </ligand>
</feature>
<dbReference type="InterPro" id="IPR004619">
    <property type="entry name" value="Type_III_PanK"/>
</dbReference>
<reference evidence="17" key="1">
    <citation type="submission" date="2010-01" db="EMBL/GenBank/DDBJ databases">
        <title>Genome fragments of uncultured bacteria from the North Pacific subtropical Gyre.</title>
        <authorList>
            <person name="Pham V.D."/>
            <person name="Delong E.F."/>
        </authorList>
    </citation>
    <scope>NUCLEOTIDE SEQUENCE</scope>
</reference>
<evidence type="ECO:0000256" key="9">
    <source>
        <dbReference type="ARBA" id="ARBA00022741"/>
    </source>
</evidence>
<gene>
    <name evidence="16" type="primary">coaX</name>
</gene>
<evidence type="ECO:0000256" key="8">
    <source>
        <dbReference type="ARBA" id="ARBA00022679"/>
    </source>
</evidence>
<dbReference type="PANTHER" id="PTHR34265">
    <property type="entry name" value="TYPE III PANTOTHENATE KINASE"/>
    <property type="match status" value="1"/>
</dbReference>
<evidence type="ECO:0000256" key="2">
    <source>
        <dbReference type="ARBA" id="ARBA00001958"/>
    </source>
</evidence>
<proteinExistence type="inferred from homology"/>
<dbReference type="UniPathway" id="UPA00241">
    <property type="reaction ID" value="UER00352"/>
</dbReference>
<dbReference type="NCBIfam" id="TIGR00671">
    <property type="entry name" value="baf"/>
    <property type="match status" value="1"/>
</dbReference>
<dbReference type="AlphaFoldDB" id="E7C2G3"/>
<evidence type="ECO:0000256" key="15">
    <source>
        <dbReference type="ARBA" id="ARBA00040883"/>
    </source>
</evidence>
<evidence type="ECO:0000256" key="12">
    <source>
        <dbReference type="ARBA" id="ARBA00022958"/>
    </source>
</evidence>
<dbReference type="EC" id="2.7.1.33" evidence="6 16"/>
<keyword evidence="13 16" id="KW-0173">Coenzyme A biosynthesis</keyword>
<dbReference type="SUPFAM" id="SSF53067">
    <property type="entry name" value="Actin-like ATPase domain"/>
    <property type="match status" value="2"/>
</dbReference>
<evidence type="ECO:0000256" key="16">
    <source>
        <dbReference type="HAMAP-Rule" id="MF_01274"/>
    </source>
</evidence>
<evidence type="ECO:0000256" key="1">
    <source>
        <dbReference type="ARBA" id="ARBA00001206"/>
    </source>
</evidence>
<feature type="binding site" evidence="16">
    <location>
        <position position="135"/>
    </location>
    <ligand>
        <name>K(+)</name>
        <dbReference type="ChEBI" id="CHEBI:29103"/>
    </ligand>
</feature>
<organism evidence="17">
    <name type="scientific">uncultured myxobacterium HF0130_06F04</name>
    <dbReference type="NCBI Taxonomy" id="723555"/>
    <lineage>
        <taxon>Bacteria</taxon>
        <taxon>Pseudomonadati</taxon>
        <taxon>Myxococcota</taxon>
        <taxon>Myxococcia</taxon>
        <taxon>Myxococcales</taxon>
        <taxon>environmental samples</taxon>
    </lineage>
</organism>
<protein>
    <recommendedName>
        <fullName evidence="15 16">Type III pantothenate kinase</fullName>
        <ecNumber evidence="6 16">2.7.1.33</ecNumber>
    </recommendedName>
    <alternativeName>
        <fullName evidence="16">PanK-III</fullName>
    </alternativeName>
    <alternativeName>
        <fullName evidence="16">Pantothenic acid kinase</fullName>
    </alternativeName>
</protein>
<accession>E7C2G3</accession>
<evidence type="ECO:0000256" key="4">
    <source>
        <dbReference type="ARBA" id="ARBA00005225"/>
    </source>
</evidence>
<dbReference type="InterPro" id="IPR043129">
    <property type="entry name" value="ATPase_NBD"/>
</dbReference>
<keyword evidence="9 16" id="KW-0547">Nucleotide-binding</keyword>
<keyword evidence="8 16" id="KW-0808">Transferase</keyword>
<feature type="binding site" evidence="16">
    <location>
        <position position="190"/>
    </location>
    <ligand>
        <name>substrate</name>
    </ligand>
</feature>
<name>E7C2G3_9BACT</name>
<dbReference type="EMBL" id="GU567961">
    <property type="protein sequence ID" value="ADI21637.1"/>
    <property type="molecule type" value="Genomic_DNA"/>
</dbReference>
<evidence type="ECO:0000256" key="13">
    <source>
        <dbReference type="ARBA" id="ARBA00022993"/>
    </source>
</evidence>
<comment type="subcellular location">
    <subcellularLocation>
        <location evidence="3 16">Cytoplasm</location>
    </subcellularLocation>
</comment>
<dbReference type="GO" id="GO:0005737">
    <property type="term" value="C:cytoplasm"/>
    <property type="evidence" value="ECO:0007669"/>
    <property type="project" value="UniProtKB-SubCell"/>
</dbReference>
<evidence type="ECO:0000313" key="17">
    <source>
        <dbReference type="EMBL" id="ADI21637.1"/>
    </source>
</evidence>
<keyword evidence="10 16" id="KW-0418">Kinase</keyword>
<keyword evidence="11 16" id="KW-0067">ATP-binding</keyword>
<evidence type="ECO:0000256" key="3">
    <source>
        <dbReference type="ARBA" id="ARBA00004496"/>
    </source>
</evidence>
<dbReference type="HAMAP" id="MF_01274">
    <property type="entry name" value="Pantothen_kinase_3"/>
    <property type="match status" value="1"/>
</dbReference>
<keyword evidence="16" id="KW-0479">Metal-binding</keyword>
<sequence>MLLAIDVGNTQAVFGIFEGTVLQHHFRLSSESRRTYDEYGVLLREILHDRGIAIEAIDRVVLASVVPPLTKVYSDMAISRLGIEPVVVGPGVRSGMPILYDNPREVGADRIVNGVAGYERFRDVEGGPHGVIIVDFGTATTFDVVSPKGEYLGGAIAPGVFIATEALYQKASKLPRVDLKVPASTIGKTTVTSMQAGIMYGYVGLVDGMVERMRSELDFEPRVMATGGVASLIADHSQTIEEVDDFLTLQGLRLISERNREPKR</sequence>
<comment type="function">
    <text evidence="16">Catalyzes the phosphorylation of pantothenate (Pan), the first step in CoA biosynthesis.</text>
</comment>
<evidence type="ECO:0000256" key="6">
    <source>
        <dbReference type="ARBA" id="ARBA00012102"/>
    </source>
</evidence>
<feature type="active site" description="Proton acceptor" evidence="16">
    <location>
        <position position="109"/>
    </location>
</feature>
<evidence type="ECO:0000256" key="10">
    <source>
        <dbReference type="ARBA" id="ARBA00022777"/>
    </source>
</evidence>
<feature type="binding site" evidence="16">
    <location>
        <begin position="6"/>
        <end position="13"/>
    </location>
    <ligand>
        <name>ATP</name>
        <dbReference type="ChEBI" id="CHEBI:30616"/>
    </ligand>
</feature>
<comment type="subunit">
    <text evidence="5 16">Homodimer.</text>
</comment>
<feature type="binding site" evidence="16">
    <location>
        <begin position="107"/>
        <end position="110"/>
    </location>
    <ligand>
        <name>substrate</name>
    </ligand>
</feature>
<keyword evidence="7 16" id="KW-0963">Cytoplasm</keyword>
<evidence type="ECO:0000256" key="14">
    <source>
        <dbReference type="ARBA" id="ARBA00038036"/>
    </source>
</evidence>
<comment type="cofactor">
    <cofactor evidence="2">
        <name>K(+)</name>
        <dbReference type="ChEBI" id="CHEBI:29103"/>
    </cofactor>
</comment>